<dbReference type="KEGG" id="svt:SVTN_38055"/>
<evidence type="ECO:0000313" key="1">
    <source>
        <dbReference type="EMBL" id="AJF69213.1"/>
    </source>
</evidence>
<dbReference type="EMBL" id="CP010407">
    <property type="protein sequence ID" value="AJF69213.1"/>
    <property type="molecule type" value="Genomic_DNA"/>
</dbReference>
<dbReference type="RefSeq" id="WP_041133135.1">
    <property type="nucleotide sequence ID" value="NZ_CP010407.1"/>
</dbReference>
<dbReference type="STRING" id="362257.SVTN_38055"/>
<dbReference type="HOGENOM" id="CLU_117572_1_0_11"/>
<organism evidence="1 2">
    <name type="scientific">Streptomyces vietnamensis</name>
    <dbReference type="NCBI Taxonomy" id="362257"/>
    <lineage>
        <taxon>Bacteria</taxon>
        <taxon>Bacillati</taxon>
        <taxon>Actinomycetota</taxon>
        <taxon>Actinomycetes</taxon>
        <taxon>Kitasatosporales</taxon>
        <taxon>Streptomycetaceae</taxon>
        <taxon>Streptomyces</taxon>
    </lineage>
</organism>
<keyword evidence="2" id="KW-1185">Reference proteome</keyword>
<dbReference type="InterPro" id="IPR046288">
    <property type="entry name" value="DUF6325"/>
</dbReference>
<dbReference type="AlphaFoldDB" id="A0A0B5IHT7"/>
<proteinExistence type="predicted"/>
<evidence type="ECO:0008006" key="3">
    <source>
        <dbReference type="Google" id="ProtNLM"/>
    </source>
</evidence>
<gene>
    <name evidence="1" type="ORF">SVTN_38055</name>
</gene>
<sequence>MGPVECVVLAFPGERLKVAAVTAVAELRRAGQVRLIDSLVVVKSATGEVSTSELVEYEEYDEATAEIGPEANLLGPEDAAEAAETLEPGSCALMLLVEHVWAARAADAIREAGGRIAGTVRVPPEVVEEARAAHREAVAAAAVGRS</sequence>
<protein>
    <recommendedName>
        <fullName evidence="3">DUF1269 domain-containing protein</fullName>
    </recommendedName>
</protein>
<name>A0A0B5IHT7_9ACTN</name>
<accession>A0A0B5IHT7</accession>
<dbReference type="Pfam" id="PF19850">
    <property type="entry name" value="DUF6325"/>
    <property type="match status" value="1"/>
</dbReference>
<dbReference type="Proteomes" id="UP000031774">
    <property type="component" value="Chromosome"/>
</dbReference>
<evidence type="ECO:0000313" key="2">
    <source>
        <dbReference type="Proteomes" id="UP000031774"/>
    </source>
</evidence>
<reference evidence="1 2" key="1">
    <citation type="submission" date="2014-12" db="EMBL/GenBank/DDBJ databases">
        <title>Complete genome sequence of Streptomyces vietnamensis strain GIMV4.0001, a genetic manipulable producer of the benzoisochromanequinone antibiotic granaticin.</title>
        <authorList>
            <person name="Deng M.R."/>
            <person name="Guo J."/>
            <person name="Ma L.Y."/>
            <person name="Feng G.D."/>
            <person name="Mo C.Y."/>
            <person name="Zhu H.H."/>
        </authorList>
    </citation>
    <scope>NUCLEOTIDE SEQUENCE [LARGE SCALE GENOMIC DNA]</scope>
    <source>
        <strain evidence="2">GIMV4.0001</strain>
    </source>
</reference>